<keyword evidence="1" id="KW-0560">Oxidoreductase</keyword>
<dbReference type="InterPro" id="IPR014027">
    <property type="entry name" value="UDP-Glc/GDP-Man_DH_C"/>
</dbReference>
<dbReference type="SUPFAM" id="SSF51735">
    <property type="entry name" value="NAD(P)-binding Rossmann-fold domains"/>
    <property type="match status" value="1"/>
</dbReference>
<feature type="domain" description="UDP-glucose/GDP-mannose dehydrogenase C-terminal" evidence="4">
    <location>
        <begin position="330"/>
        <end position="430"/>
    </location>
</feature>
<name>A0ABV0B7Q0_9SPHN</name>
<accession>A0ABV0B7Q0</accession>
<dbReference type="RefSeq" id="WP_346246615.1">
    <property type="nucleotide sequence ID" value="NZ_JBDIZK010000005.1"/>
</dbReference>
<dbReference type="Pfam" id="PF03720">
    <property type="entry name" value="UDPG_MGDP_dh_C"/>
    <property type="match status" value="1"/>
</dbReference>
<dbReference type="NCBIfam" id="TIGR03026">
    <property type="entry name" value="NDP-sugDHase"/>
    <property type="match status" value="1"/>
</dbReference>
<comment type="similarity">
    <text evidence="3">Belongs to the UDP-glucose/GDP-mannose dehydrogenase family.</text>
</comment>
<protein>
    <submittedName>
        <fullName evidence="5">Nucleotide sugar dehydrogenase</fullName>
    </submittedName>
</protein>
<organism evidence="5 6">
    <name type="scientific">Sphingomonas rustica</name>
    <dbReference type="NCBI Taxonomy" id="3103142"/>
    <lineage>
        <taxon>Bacteria</taxon>
        <taxon>Pseudomonadati</taxon>
        <taxon>Pseudomonadota</taxon>
        <taxon>Alphaproteobacteria</taxon>
        <taxon>Sphingomonadales</taxon>
        <taxon>Sphingomonadaceae</taxon>
        <taxon>Sphingomonas</taxon>
    </lineage>
</organism>
<dbReference type="Gene3D" id="3.40.50.720">
    <property type="entry name" value="NAD(P)-binding Rossmann-like Domain"/>
    <property type="match status" value="2"/>
</dbReference>
<dbReference type="InterPro" id="IPR017476">
    <property type="entry name" value="UDP-Glc/GDP-Man"/>
</dbReference>
<dbReference type="PIRSF" id="PIRSF000124">
    <property type="entry name" value="UDPglc_GDPman_dh"/>
    <property type="match status" value="1"/>
</dbReference>
<dbReference type="SUPFAM" id="SSF48179">
    <property type="entry name" value="6-phosphogluconate dehydrogenase C-terminal domain-like"/>
    <property type="match status" value="1"/>
</dbReference>
<dbReference type="SUPFAM" id="SSF52413">
    <property type="entry name" value="UDP-glucose/GDP-mannose dehydrogenase C-terminal domain"/>
    <property type="match status" value="1"/>
</dbReference>
<dbReference type="Pfam" id="PF03721">
    <property type="entry name" value="UDPG_MGDP_dh_N"/>
    <property type="match status" value="1"/>
</dbReference>
<proteinExistence type="inferred from homology"/>
<dbReference type="Proteomes" id="UP001427805">
    <property type="component" value="Unassembled WGS sequence"/>
</dbReference>
<dbReference type="PIRSF" id="PIRSF500136">
    <property type="entry name" value="UDP_ManNAc_DH"/>
    <property type="match status" value="1"/>
</dbReference>
<dbReference type="InterPro" id="IPR014026">
    <property type="entry name" value="UDP-Glc/GDP-Man_DH_dimer"/>
</dbReference>
<dbReference type="InterPro" id="IPR036220">
    <property type="entry name" value="UDP-Glc/GDP-Man_DH_C_sf"/>
</dbReference>
<evidence type="ECO:0000259" key="4">
    <source>
        <dbReference type="SMART" id="SM00984"/>
    </source>
</evidence>
<evidence type="ECO:0000256" key="2">
    <source>
        <dbReference type="ARBA" id="ARBA00023027"/>
    </source>
</evidence>
<dbReference type="SMART" id="SM00984">
    <property type="entry name" value="UDPG_MGDP_dh_C"/>
    <property type="match status" value="1"/>
</dbReference>
<keyword evidence="2" id="KW-0520">NAD</keyword>
<dbReference type="EMBL" id="JBDIZK010000005">
    <property type="protein sequence ID" value="MEN3747619.1"/>
    <property type="molecule type" value="Genomic_DNA"/>
</dbReference>
<dbReference type="Pfam" id="PF00984">
    <property type="entry name" value="UDPG_MGDP_dh"/>
    <property type="match status" value="1"/>
</dbReference>
<dbReference type="PANTHER" id="PTHR43491">
    <property type="entry name" value="UDP-N-ACETYL-D-MANNOSAMINE DEHYDROGENASE"/>
    <property type="match status" value="1"/>
</dbReference>
<keyword evidence="6" id="KW-1185">Reference proteome</keyword>
<dbReference type="PANTHER" id="PTHR43491:SF1">
    <property type="entry name" value="UDP-N-ACETYL-D-MANNOSAMINE DEHYDROGENASE"/>
    <property type="match status" value="1"/>
</dbReference>
<evidence type="ECO:0000256" key="1">
    <source>
        <dbReference type="ARBA" id="ARBA00023002"/>
    </source>
</evidence>
<evidence type="ECO:0000256" key="3">
    <source>
        <dbReference type="PIRNR" id="PIRNR000124"/>
    </source>
</evidence>
<evidence type="ECO:0000313" key="6">
    <source>
        <dbReference type="Proteomes" id="UP001427805"/>
    </source>
</evidence>
<comment type="caution">
    <text evidence="5">The sequence shown here is derived from an EMBL/GenBank/DDBJ whole genome shotgun (WGS) entry which is preliminary data.</text>
</comment>
<reference evidence="5 6" key="1">
    <citation type="submission" date="2024-05" db="EMBL/GenBank/DDBJ databases">
        <title>Sphingomonas sp. HF-S3 16S ribosomal RNA gene Genome sequencing and assembly.</title>
        <authorList>
            <person name="Lee H."/>
        </authorList>
    </citation>
    <scope>NUCLEOTIDE SEQUENCE [LARGE SCALE GENOMIC DNA]</scope>
    <source>
        <strain evidence="5 6">HF-S3</strain>
    </source>
</reference>
<dbReference type="InterPro" id="IPR008927">
    <property type="entry name" value="6-PGluconate_DH-like_C_sf"/>
</dbReference>
<dbReference type="InterPro" id="IPR036291">
    <property type="entry name" value="NAD(P)-bd_dom_sf"/>
</dbReference>
<evidence type="ECO:0000313" key="5">
    <source>
        <dbReference type="EMBL" id="MEN3747619.1"/>
    </source>
</evidence>
<dbReference type="InterPro" id="IPR028359">
    <property type="entry name" value="UDP_ManNAc/GlcNAc_DH"/>
</dbReference>
<sequence length="437" mass="47691">MLERLFARVDQRDFTIGIIGLGYVGLPLALTAVSKGFRVLGFDVEQSRVDQIMAGGTVIKHIPGEKFAAPIADGSFEATADLGRLGEPDAILIAVPTPLDKHQEPDLTYVENSTRSIAAALRAGQLVVLESTTWPGTTREVMQPILEAGGLKAGSDFFLAFSPEREDPGNPDFTNSIIPKVVGADDPASLQLATKVYDNLVSRTVPVTSAATAEAVKLTENIFRSVNIALVNELKMIFDKMGINVWEVIDAAKSKPFGYMAFYPGPGLGGHCIPIDPFYLTWKAREFESPTRFIELAGQINTSMPRYVIDRLAEALDRQTGRGLNGARILLIGMAYKKNVDDMRESPALKLTELLEHRGSRVDYHDPHIPEVPMTRDHPEFAGRKSVDITAATVAAYDVVLVATDHADVDWDLIVDHAKLVVDTRNVCRAADNVARA</sequence>
<dbReference type="InterPro" id="IPR001732">
    <property type="entry name" value="UDP-Glc/GDP-Man_DH_N"/>
</dbReference>
<gene>
    <name evidence="5" type="ORF">TPR58_10600</name>
</gene>